<dbReference type="AlphaFoldDB" id="A0A1I7SZK7"/>
<dbReference type="WBParaSite" id="Csp11.Scaffold41.g223.t1">
    <property type="protein sequence ID" value="Csp11.Scaffold41.g223.t1"/>
    <property type="gene ID" value="Csp11.Scaffold41.g223"/>
</dbReference>
<dbReference type="eggNOG" id="KOG3777">
    <property type="taxonomic scope" value="Eukaryota"/>
</dbReference>
<protein>
    <submittedName>
        <fullName evidence="2">Ovule protein</fullName>
    </submittedName>
</protein>
<name>A0A1I7SZK7_9PELO</name>
<reference evidence="2" key="1">
    <citation type="submission" date="2016-11" db="UniProtKB">
        <authorList>
            <consortium name="WormBaseParasite"/>
        </authorList>
    </citation>
    <scope>IDENTIFICATION</scope>
</reference>
<accession>A0A1I7SZK7</accession>
<dbReference type="STRING" id="1561998.A0A1I7SZK7"/>
<organism evidence="1 2">
    <name type="scientific">Caenorhabditis tropicalis</name>
    <dbReference type="NCBI Taxonomy" id="1561998"/>
    <lineage>
        <taxon>Eukaryota</taxon>
        <taxon>Metazoa</taxon>
        <taxon>Ecdysozoa</taxon>
        <taxon>Nematoda</taxon>
        <taxon>Chromadorea</taxon>
        <taxon>Rhabditida</taxon>
        <taxon>Rhabditina</taxon>
        <taxon>Rhabditomorpha</taxon>
        <taxon>Rhabditoidea</taxon>
        <taxon>Rhabditidae</taxon>
        <taxon>Peloderinae</taxon>
        <taxon>Caenorhabditis</taxon>
    </lineage>
</organism>
<sequence length="120" mass="13713">MIDLCNRARELNFSANSCLRNIYSSQKHTTSSSRVYHSPYHYNDPFLPDYVAPPPPIALEAHAKPTKIGHKHSIYRVGEEKKQESNEEEPKISLFRTALIEALTPMFGSEKASFSHFFSE</sequence>
<dbReference type="Proteomes" id="UP000095282">
    <property type="component" value="Unplaced"/>
</dbReference>
<evidence type="ECO:0000313" key="2">
    <source>
        <dbReference type="WBParaSite" id="Csp11.Scaffold41.g223.t1"/>
    </source>
</evidence>
<keyword evidence="1" id="KW-1185">Reference proteome</keyword>
<evidence type="ECO:0000313" key="1">
    <source>
        <dbReference type="Proteomes" id="UP000095282"/>
    </source>
</evidence>
<proteinExistence type="predicted"/>